<dbReference type="STRING" id="1121869.SAMN03084138_01209"/>
<gene>
    <name evidence="1" type="ORF">SAMN03084138_01209</name>
</gene>
<proteinExistence type="predicted"/>
<dbReference type="Proteomes" id="UP000182692">
    <property type="component" value="Unassembled WGS sequence"/>
</dbReference>
<reference evidence="1 2" key="1">
    <citation type="submission" date="2016-10" db="EMBL/GenBank/DDBJ databases">
        <authorList>
            <person name="de Groot N.N."/>
        </authorList>
    </citation>
    <scope>NUCLEOTIDE SEQUENCE [LARGE SCALE GENOMIC DNA]</scope>
    <source>
        <strain evidence="1 2">DSM 15893</strain>
    </source>
</reference>
<dbReference type="EMBL" id="FOWR01000007">
    <property type="protein sequence ID" value="SFP05728.1"/>
    <property type="molecule type" value="Genomic_DNA"/>
</dbReference>
<organism evidence="1 2">
    <name type="scientific">Enterovibrio norvegicus DSM 15893</name>
    <dbReference type="NCBI Taxonomy" id="1121869"/>
    <lineage>
        <taxon>Bacteria</taxon>
        <taxon>Pseudomonadati</taxon>
        <taxon>Pseudomonadota</taxon>
        <taxon>Gammaproteobacteria</taxon>
        <taxon>Vibrionales</taxon>
        <taxon>Vibrionaceae</taxon>
        <taxon>Enterovibrio</taxon>
    </lineage>
</organism>
<sequence>MNRDLIVFGEDWGGLPSSTQHLIRLLALQRKVIWVNSIGLRQPRLSLNDMRRAWKKLTAKKVGSAAAISIETPDNITIVNPTTLPAPRTEFSRKLAANWLKKQLLPIIKKHNLHDPILWTSLPTAVDVADKLGAESLVYYCGDDFSSLAGVDHDTVSEREKELINKADLILASSETLVHRFPEQRTQFLPHGVDYSLFSTPAPRADDMPYTRRPIAGFYGSLSEWLDYDLLDAVISALPEWDFVFIGQACERAQALSKHSKHSKHSNVRLLGPRPHHLLPCYSQHWTASLLPFADNAQIHACNPLKLREYLATGTPVVSTPFPALSSYSAYVSVVTTDKEMIRALEEAQFQLRNEQQQAAVKPHTWEARAEELERWLDAL</sequence>
<dbReference type="PANTHER" id="PTHR12526">
    <property type="entry name" value="GLYCOSYLTRANSFERASE"/>
    <property type="match status" value="1"/>
</dbReference>
<evidence type="ECO:0000313" key="2">
    <source>
        <dbReference type="Proteomes" id="UP000182692"/>
    </source>
</evidence>
<evidence type="ECO:0000313" key="1">
    <source>
        <dbReference type="EMBL" id="SFP05728.1"/>
    </source>
</evidence>
<dbReference type="SUPFAM" id="SSF53756">
    <property type="entry name" value="UDP-Glycosyltransferase/glycogen phosphorylase"/>
    <property type="match status" value="1"/>
</dbReference>
<name>A0A1I5M7V9_9GAMM</name>
<dbReference type="Pfam" id="PF13692">
    <property type="entry name" value="Glyco_trans_1_4"/>
    <property type="match status" value="1"/>
</dbReference>
<dbReference type="Gene3D" id="3.40.50.2000">
    <property type="entry name" value="Glycogen Phosphorylase B"/>
    <property type="match status" value="1"/>
</dbReference>
<protein>
    <submittedName>
        <fullName evidence="1">Uncharacterized protein</fullName>
    </submittedName>
</protein>
<dbReference type="RefSeq" id="WP_074925821.1">
    <property type="nucleotide sequence ID" value="NZ_FOWR01000007.1"/>
</dbReference>
<accession>A0A1I5M7V9</accession>
<dbReference type="OrthoDB" id="9769600at2"/>
<dbReference type="GeneID" id="35872095"/>
<dbReference type="AlphaFoldDB" id="A0A1I5M7V9"/>